<sequence length="51" mass="5751">MSDEDEEDRLQKTQNIKHIVFTRPQVPLLPTAPKGAISPTLRITTLQHSTP</sequence>
<name>A0A0V1C438_TRIBR</name>
<evidence type="ECO:0000313" key="2">
    <source>
        <dbReference type="Proteomes" id="UP000054653"/>
    </source>
</evidence>
<organism evidence="1 2">
    <name type="scientific">Trichinella britovi</name>
    <name type="common">Parasitic roundworm</name>
    <dbReference type="NCBI Taxonomy" id="45882"/>
    <lineage>
        <taxon>Eukaryota</taxon>
        <taxon>Metazoa</taxon>
        <taxon>Ecdysozoa</taxon>
        <taxon>Nematoda</taxon>
        <taxon>Enoplea</taxon>
        <taxon>Dorylaimia</taxon>
        <taxon>Trichinellida</taxon>
        <taxon>Trichinellidae</taxon>
        <taxon>Trichinella</taxon>
    </lineage>
</organism>
<proteinExistence type="predicted"/>
<accession>A0A0V1C438</accession>
<comment type="caution">
    <text evidence="1">The sequence shown here is derived from an EMBL/GenBank/DDBJ whole genome shotgun (WGS) entry which is preliminary data.</text>
</comment>
<reference evidence="1 2" key="1">
    <citation type="submission" date="2015-01" db="EMBL/GenBank/DDBJ databases">
        <title>Evolution of Trichinella species and genotypes.</title>
        <authorList>
            <person name="Korhonen P.K."/>
            <person name="Edoardo P."/>
            <person name="Giuseppe L.R."/>
            <person name="Gasser R.B."/>
        </authorList>
    </citation>
    <scope>NUCLEOTIDE SEQUENCE [LARGE SCALE GENOMIC DNA]</scope>
    <source>
        <strain evidence="1">ISS120</strain>
    </source>
</reference>
<evidence type="ECO:0000313" key="1">
    <source>
        <dbReference type="EMBL" id="KRY44079.1"/>
    </source>
</evidence>
<dbReference type="AlphaFoldDB" id="A0A0V1C438"/>
<protein>
    <submittedName>
        <fullName evidence="1">Uncharacterized protein</fullName>
    </submittedName>
</protein>
<gene>
    <name evidence="1" type="ORF">T03_1220</name>
</gene>
<keyword evidence="2" id="KW-1185">Reference proteome</keyword>
<dbReference type="EMBL" id="JYDI01000739">
    <property type="protein sequence ID" value="KRY44079.1"/>
    <property type="molecule type" value="Genomic_DNA"/>
</dbReference>
<dbReference type="Proteomes" id="UP000054653">
    <property type="component" value="Unassembled WGS sequence"/>
</dbReference>